<dbReference type="InterPro" id="IPR053136">
    <property type="entry name" value="UTP_pyrophosphatase-like"/>
</dbReference>
<evidence type="ECO:0000259" key="1">
    <source>
        <dbReference type="Pfam" id="PF01863"/>
    </source>
</evidence>
<dbReference type="Gene3D" id="3.30.2010.10">
    <property type="entry name" value="Metalloproteases ('zincins'), catalytic domain"/>
    <property type="match status" value="1"/>
</dbReference>
<organism evidence="2 3">
    <name type="scientific">Ahrensia marina</name>
    <dbReference type="NCBI Taxonomy" id="1514904"/>
    <lineage>
        <taxon>Bacteria</taxon>
        <taxon>Pseudomonadati</taxon>
        <taxon>Pseudomonadota</taxon>
        <taxon>Alphaproteobacteria</taxon>
        <taxon>Hyphomicrobiales</taxon>
        <taxon>Ahrensiaceae</taxon>
        <taxon>Ahrensia</taxon>
    </lineage>
</organism>
<evidence type="ECO:0000313" key="3">
    <source>
        <dbReference type="Proteomes" id="UP000038011"/>
    </source>
</evidence>
<feature type="domain" description="YgjP-like metallopeptidase" evidence="1">
    <location>
        <begin position="37"/>
        <end position="239"/>
    </location>
</feature>
<dbReference type="AlphaFoldDB" id="A0A0N0E898"/>
<keyword evidence="3" id="KW-1185">Reference proteome</keyword>
<evidence type="ECO:0000313" key="2">
    <source>
        <dbReference type="EMBL" id="KPB02095.1"/>
    </source>
</evidence>
<dbReference type="Proteomes" id="UP000038011">
    <property type="component" value="Unassembled WGS sequence"/>
</dbReference>
<sequence>MLKLLRNRQDKPSVEKRVFEVAGRSLPLTISENIRAKRLTLRIAPGGRGLKLTVPPKLPTREVDAFLERNRGWLISKLDLVPDQPKVRAGIKIPIQGVNHLVVRQDGRGVTHIKINETEEPQLVVFGDEKFVARRVSDFLKKEAKREIEALVAHHTKTVGRKAKSITFRDTISRWGSCTSDGKLSFSWRIMMAPPSVINYLVAHEVAHLQEMNHSARFWALCTSLCPDTDKCKSWLKRNGNKLQAIEF</sequence>
<dbReference type="STRING" id="1514904.SU32_04870"/>
<dbReference type="PANTHER" id="PTHR30399">
    <property type="entry name" value="UNCHARACTERIZED PROTEIN YGJP"/>
    <property type="match status" value="1"/>
</dbReference>
<comment type="caution">
    <text evidence="2">The sequence shown here is derived from an EMBL/GenBank/DDBJ whole genome shotgun (WGS) entry which is preliminary data.</text>
</comment>
<dbReference type="RefSeq" id="WP_053998223.1">
    <property type="nucleotide sequence ID" value="NZ_JXMU01000005.1"/>
</dbReference>
<accession>A0A0N0E898</accession>
<dbReference type="Pfam" id="PF01863">
    <property type="entry name" value="YgjP-like"/>
    <property type="match status" value="1"/>
</dbReference>
<dbReference type="PATRIC" id="fig|1514904.3.peg.2965"/>
<dbReference type="CDD" id="cd07344">
    <property type="entry name" value="M48_yhfN_like"/>
    <property type="match status" value="1"/>
</dbReference>
<protein>
    <recommendedName>
        <fullName evidence="1">YgjP-like metallopeptidase domain-containing protein</fullName>
    </recommendedName>
</protein>
<dbReference type="PANTHER" id="PTHR30399:SF1">
    <property type="entry name" value="UTP PYROPHOSPHATASE"/>
    <property type="match status" value="1"/>
</dbReference>
<dbReference type="EMBL" id="JXMU01000005">
    <property type="protein sequence ID" value="KPB02095.1"/>
    <property type="molecule type" value="Genomic_DNA"/>
</dbReference>
<gene>
    <name evidence="2" type="ORF">SU32_04870</name>
</gene>
<proteinExistence type="predicted"/>
<reference evidence="2 3" key="1">
    <citation type="submission" date="2015-01" db="EMBL/GenBank/DDBJ databases">
        <title>Ahrensia donghaiensis sp. nov., a novel dimethylsulphoniopropionate-cleavage bacterium isolated from seawater and emended descriptions of the genus Ahrensia and Ahrensia kielensis.</title>
        <authorList>
            <person name="Liu J."/>
        </authorList>
    </citation>
    <scope>NUCLEOTIDE SEQUENCE [LARGE SCALE GENOMIC DNA]</scope>
    <source>
        <strain evidence="2 3">LZD062</strain>
    </source>
</reference>
<dbReference type="OrthoDB" id="9795402at2"/>
<name>A0A0N0E898_9HYPH</name>
<dbReference type="InterPro" id="IPR002725">
    <property type="entry name" value="YgjP-like_metallopeptidase"/>
</dbReference>